<comment type="caution">
    <text evidence="2">The sequence shown here is derived from an EMBL/GenBank/DDBJ whole genome shotgun (WGS) entry which is preliminary data.</text>
</comment>
<dbReference type="Proteomes" id="UP001500503">
    <property type="component" value="Unassembled WGS sequence"/>
</dbReference>
<sequence length="191" mass="21122">MISKCSGRKRLAVLTAALALVAAVNGPAAADTPAPADLQASNETWVQAGNCLGEGCSLYMEIYNSTKYNGSVVDQWTWNGSATQYWYYWYLSGPVVMGDKHTYSSSGVQVIEDHGWKSDVPLDTWAWVGQTNEEWYFNVVDAGVGYTNILSNVHNYNMIINANLKGNQLYLWDSQPSGWWPYLVTPGYIAG</sequence>
<feature type="signal peptide" evidence="1">
    <location>
        <begin position="1"/>
        <end position="30"/>
    </location>
</feature>
<dbReference type="EMBL" id="BAABHF010000024">
    <property type="protein sequence ID" value="GAA4498324.1"/>
    <property type="molecule type" value="Genomic_DNA"/>
</dbReference>
<accession>A0ABP8Q616</accession>
<dbReference type="InterPro" id="IPR035992">
    <property type="entry name" value="Ricin_B-like_lectins"/>
</dbReference>
<proteinExistence type="predicted"/>
<evidence type="ECO:0000256" key="1">
    <source>
        <dbReference type="SAM" id="SignalP"/>
    </source>
</evidence>
<protein>
    <submittedName>
        <fullName evidence="2">Uncharacterized protein</fullName>
    </submittedName>
</protein>
<reference evidence="3" key="1">
    <citation type="journal article" date="2019" name="Int. J. Syst. Evol. Microbiol.">
        <title>The Global Catalogue of Microorganisms (GCM) 10K type strain sequencing project: providing services to taxonomists for standard genome sequencing and annotation.</title>
        <authorList>
            <consortium name="The Broad Institute Genomics Platform"/>
            <consortium name="The Broad Institute Genome Sequencing Center for Infectious Disease"/>
            <person name="Wu L."/>
            <person name="Ma J."/>
        </authorList>
    </citation>
    <scope>NUCLEOTIDE SEQUENCE [LARGE SCALE GENOMIC DNA]</scope>
    <source>
        <strain evidence="3">JCM 17933</strain>
    </source>
</reference>
<evidence type="ECO:0000313" key="3">
    <source>
        <dbReference type="Proteomes" id="UP001500503"/>
    </source>
</evidence>
<dbReference type="RefSeq" id="WP_345466487.1">
    <property type="nucleotide sequence ID" value="NZ_BAABHF010000024.1"/>
</dbReference>
<organism evidence="2 3">
    <name type="scientific">Actinoallomurus oryzae</name>
    <dbReference type="NCBI Taxonomy" id="502180"/>
    <lineage>
        <taxon>Bacteria</taxon>
        <taxon>Bacillati</taxon>
        <taxon>Actinomycetota</taxon>
        <taxon>Actinomycetes</taxon>
        <taxon>Streptosporangiales</taxon>
        <taxon>Thermomonosporaceae</taxon>
        <taxon>Actinoallomurus</taxon>
    </lineage>
</organism>
<dbReference type="Gene3D" id="2.80.10.50">
    <property type="match status" value="1"/>
</dbReference>
<name>A0ABP8Q616_9ACTN</name>
<keyword evidence="1" id="KW-0732">Signal</keyword>
<dbReference type="SUPFAM" id="SSF50370">
    <property type="entry name" value="Ricin B-like lectins"/>
    <property type="match status" value="1"/>
</dbReference>
<feature type="chain" id="PRO_5045362202" evidence="1">
    <location>
        <begin position="31"/>
        <end position="191"/>
    </location>
</feature>
<dbReference type="CDD" id="cd00161">
    <property type="entry name" value="beta-trefoil_Ricin-like"/>
    <property type="match status" value="1"/>
</dbReference>
<evidence type="ECO:0000313" key="2">
    <source>
        <dbReference type="EMBL" id="GAA4498324.1"/>
    </source>
</evidence>
<gene>
    <name evidence="2" type="ORF">GCM10023191_043360</name>
</gene>
<keyword evidence="3" id="KW-1185">Reference proteome</keyword>